<keyword evidence="1" id="KW-0732">Signal</keyword>
<name>A0A328B5Y5_9CAUL</name>
<accession>A0A328B5Y5</accession>
<keyword evidence="3" id="KW-1185">Reference proteome</keyword>
<evidence type="ECO:0008006" key="4">
    <source>
        <dbReference type="Google" id="ProtNLM"/>
    </source>
</evidence>
<dbReference type="PROSITE" id="PS51257">
    <property type="entry name" value="PROKAR_LIPOPROTEIN"/>
    <property type="match status" value="1"/>
</dbReference>
<dbReference type="EMBL" id="QFYP01000001">
    <property type="protein sequence ID" value="RAK60458.1"/>
    <property type="molecule type" value="Genomic_DNA"/>
</dbReference>
<organism evidence="2 3">
    <name type="scientific">Phenylobacterium hankyongense</name>
    <dbReference type="NCBI Taxonomy" id="1813876"/>
    <lineage>
        <taxon>Bacteria</taxon>
        <taxon>Pseudomonadati</taxon>
        <taxon>Pseudomonadota</taxon>
        <taxon>Alphaproteobacteria</taxon>
        <taxon>Caulobacterales</taxon>
        <taxon>Caulobacteraceae</taxon>
        <taxon>Phenylobacterium</taxon>
    </lineage>
</organism>
<evidence type="ECO:0000256" key="1">
    <source>
        <dbReference type="SAM" id="SignalP"/>
    </source>
</evidence>
<evidence type="ECO:0000313" key="2">
    <source>
        <dbReference type="EMBL" id="RAK60458.1"/>
    </source>
</evidence>
<proteinExistence type="predicted"/>
<feature type="chain" id="PRO_5016264319" description="Lipoprotein" evidence="1">
    <location>
        <begin position="25"/>
        <end position="181"/>
    </location>
</feature>
<feature type="signal peptide" evidence="1">
    <location>
        <begin position="1"/>
        <end position="24"/>
    </location>
</feature>
<dbReference type="Proteomes" id="UP000249842">
    <property type="component" value="Unassembled WGS sequence"/>
</dbReference>
<dbReference type="AlphaFoldDB" id="A0A328B5Y5"/>
<evidence type="ECO:0000313" key="3">
    <source>
        <dbReference type="Proteomes" id="UP000249842"/>
    </source>
</evidence>
<sequence length="181" mass="19045">MLKSMSRVSLISALAAAAAVSACAPVLGPPPPPGGAFPHPSASEFRPGDFSWSAVPGRGGLAGHLVYKQGAERFTCAHATVILTPETPWTRRRMTILYNSAERAALPTDEVRARTPSAPDGDYSAFVRRATCDATDRFSFSGLPDGGWYVITVAKPVGGGASMALMRRVTTRGGRVTNVDL</sequence>
<reference evidence="3" key="1">
    <citation type="submission" date="2018-05" db="EMBL/GenBank/DDBJ databases">
        <authorList>
            <person name="Li X."/>
        </authorList>
    </citation>
    <scope>NUCLEOTIDE SEQUENCE [LARGE SCALE GENOMIC DNA]</scope>
    <source>
        <strain evidence="3">HKS-05</strain>
    </source>
</reference>
<protein>
    <recommendedName>
        <fullName evidence="4">Lipoprotein</fullName>
    </recommendedName>
</protein>
<comment type="caution">
    <text evidence="2">The sequence shown here is derived from an EMBL/GenBank/DDBJ whole genome shotgun (WGS) entry which is preliminary data.</text>
</comment>
<gene>
    <name evidence="2" type="ORF">DJ021_11900</name>
</gene>
<dbReference type="SUPFAM" id="SSF117074">
    <property type="entry name" value="Hypothetical protein PA1324"/>
    <property type="match status" value="1"/>
</dbReference>
<dbReference type="RefSeq" id="WP_111457751.1">
    <property type="nucleotide sequence ID" value="NZ_QFYP01000001.1"/>
</dbReference>